<dbReference type="Pfam" id="PF14525">
    <property type="entry name" value="AraC_binding_2"/>
    <property type="match status" value="1"/>
</dbReference>
<dbReference type="GO" id="GO:0043565">
    <property type="term" value="F:sequence-specific DNA binding"/>
    <property type="evidence" value="ECO:0007669"/>
    <property type="project" value="InterPro"/>
</dbReference>
<dbReference type="RefSeq" id="WP_368498201.1">
    <property type="nucleotide sequence ID" value="NZ_CP162511.1"/>
</dbReference>
<dbReference type="EMBL" id="CP162511">
    <property type="protein sequence ID" value="XDI05813.1"/>
    <property type="molecule type" value="Genomic_DNA"/>
</dbReference>
<evidence type="ECO:0000256" key="3">
    <source>
        <dbReference type="ARBA" id="ARBA00023163"/>
    </source>
</evidence>
<dbReference type="PANTHER" id="PTHR46796:SF12">
    <property type="entry name" value="HTH-TYPE DNA-BINDING TRANSCRIPTIONAL ACTIVATOR EUTR"/>
    <property type="match status" value="1"/>
</dbReference>
<keyword evidence="2" id="KW-0238">DNA-binding</keyword>
<feature type="domain" description="HTH araC/xylS-type" evidence="4">
    <location>
        <begin position="215"/>
        <end position="316"/>
    </location>
</feature>
<evidence type="ECO:0000259" key="4">
    <source>
        <dbReference type="PROSITE" id="PS01124"/>
    </source>
</evidence>
<dbReference type="SUPFAM" id="SSF46689">
    <property type="entry name" value="Homeodomain-like"/>
    <property type="match status" value="2"/>
</dbReference>
<dbReference type="InterPro" id="IPR018060">
    <property type="entry name" value="HTH_AraC"/>
</dbReference>
<dbReference type="PROSITE" id="PS00041">
    <property type="entry name" value="HTH_ARAC_FAMILY_1"/>
    <property type="match status" value="1"/>
</dbReference>
<dbReference type="Pfam" id="PF12833">
    <property type="entry name" value="HTH_18"/>
    <property type="match status" value="1"/>
</dbReference>
<keyword evidence="1" id="KW-0805">Transcription regulation</keyword>
<dbReference type="Gene3D" id="1.10.10.60">
    <property type="entry name" value="Homeodomain-like"/>
    <property type="match status" value="1"/>
</dbReference>
<dbReference type="InterPro" id="IPR018062">
    <property type="entry name" value="HTH_AraC-typ_CS"/>
</dbReference>
<dbReference type="GO" id="GO:0003700">
    <property type="term" value="F:DNA-binding transcription factor activity"/>
    <property type="evidence" value="ECO:0007669"/>
    <property type="project" value="InterPro"/>
</dbReference>
<accession>A0AB39BHB1</accession>
<name>A0AB39BHB1_9MICO</name>
<dbReference type="InterPro" id="IPR035418">
    <property type="entry name" value="AraC-bd_2"/>
</dbReference>
<sequence length="316" mass="34695">MNDEALQRFSLGGADVDAAKQLYESGYHGADFRIEKTGQSFAYRHTMAGTAEMSFRSSAMGGRVRGRLEASPDYFVTWLHSGGATVTMNRQEATWGSGTPWIFPSNAPFEFETLDFRQSILAFDGAYLERIAVEVEGVVEGPVRFHFATTPSAADLIAWRAVVDEGAALVLGGSPTPLQMAEMSRRTVLAMLAVFPHDRARPSPEVLAPRNARLRAAMEHLQAHADQPVTPADAAEAAGLSPRGLQQAFQRHLGITPTVYLRQERLERARVDLLASASHETTVASIAARWGFTHLGRFAIAYRERFGESPRHTLAR</sequence>
<keyword evidence="3" id="KW-0804">Transcription</keyword>
<organism evidence="5">
    <name type="scientific">Herbiconiux sp. A18JL235</name>
    <dbReference type="NCBI Taxonomy" id="3152363"/>
    <lineage>
        <taxon>Bacteria</taxon>
        <taxon>Bacillati</taxon>
        <taxon>Actinomycetota</taxon>
        <taxon>Actinomycetes</taxon>
        <taxon>Micrococcales</taxon>
        <taxon>Microbacteriaceae</taxon>
        <taxon>Herbiconiux</taxon>
    </lineage>
</organism>
<dbReference type="PROSITE" id="PS01124">
    <property type="entry name" value="HTH_ARAC_FAMILY_2"/>
    <property type="match status" value="1"/>
</dbReference>
<gene>
    <name evidence="5" type="ORF">ABFY20_01600</name>
</gene>
<dbReference type="InterPro" id="IPR050204">
    <property type="entry name" value="AraC_XylS_family_regulators"/>
</dbReference>
<evidence type="ECO:0000256" key="1">
    <source>
        <dbReference type="ARBA" id="ARBA00023015"/>
    </source>
</evidence>
<dbReference type="SMART" id="SM00342">
    <property type="entry name" value="HTH_ARAC"/>
    <property type="match status" value="1"/>
</dbReference>
<evidence type="ECO:0000256" key="2">
    <source>
        <dbReference type="ARBA" id="ARBA00023125"/>
    </source>
</evidence>
<dbReference type="AlphaFoldDB" id="A0AB39BHB1"/>
<reference evidence="5" key="1">
    <citation type="submission" date="2024-05" db="EMBL/GenBank/DDBJ databases">
        <title>Herbiconiux sp. A18JL235.</title>
        <authorList>
            <person name="Zhang G."/>
        </authorList>
    </citation>
    <scope>NUCLEOTIDE SEQUENCE</scope>
    <source>
        <strain evidence="5">A18JL235</strain>
    </source>
</reference>
<protein>
    <submittedName>
        <fullName evidence="5">Helix-turn-helix transcriptional regulator</fullName>
    </submittedName>
</protein>
<proteinExistence type="predicted"/>
<evidence type="ECO:0000313" key="5">
    <source>
        <dbReference type="EMBL" id="XDI05813.1"/>
    </source>
</evidence>
<dbReference type="InterPro" id="IPR009057">
    <property type="entry name" value="Homeodomain-like_sf"/>
</dbReference>
<dbReference type="PANTHER" id="PTHR46796">
    <property type="entry name" value="HTH-TYPE TRANSCRIPTIONAL ACTIVATOR RHAS-RELATED"/>
    <property type="match status" value="1"/>
</dbReference>